<reference evidence="2 3" key="1">
    <citation type="submission" date="2019-07" db="EMBL/GenBank/DDBJ databases">
        <title>New species of Amycolatopsis and Streptomyces.</title>
        <authorList>
            <person name="Duangmal K."/>
            <person name="Teo W.F.A."/>
            <person name="Lipun K."/>
        </authorList>
    </citation>
    <scope>NUCLEOTIDE SEQUENCE [LARGE SCALE GENOMIC DNA]</scope>
    <source>
        <strain evidence="2 3">TISTR 2346</strain>
    </source>
</reference>
<evidence type="ECO:0000313" key="2">
    <source>
        <dbReference type="EMBL" id="MPY38665.1"/>
    </source>
</evidence>
<feature type="transmembrane region" description="Helical" evidence="1">
    <location>
        <begin position="158"/>
        <end position="181"/>
    </location>
</feature>
<gene>
    <name evidence="2" type="ORF">FNH04_01420</name>
</gene>
<feature type="transmembrane region" description="Helical" evidence="1">
    <location>
        <begin position="132"/>
        <end position="152"/>
    </location>
</feature>
<organism evidence="2 3">
    <name type="scientific">Streptomyces phyllanthi</name>
    <dbReference type="NCBI Taxonomy" id="1803180"/>
    <lineage>
        <taxon>Bacteria</taxon>
        <taxon>Bacillati</taxon>
        <taxon>Actinomycetota</taxon>
        <taxon>Actinomycetes</taxon>
        <taxon>Kitasatosporales</taxon>
        <taxon>Streptomycetaceae</taxon>
        <taxon>Streptomyces</taxon>
    </lineage>
</organism>
<feature type="transmembrane region" description="Helical" evidence="1">
    <location>
        <begin position="225"/>
        <end position="245"/>
    </location>
</feature>
<dbReference type="EMBL" id="VJZE01000004">
    <property type="protein sequence ID" value="MPY38665.1"/>
    <property type="molecule type" value="Genomic_DNA"/>
</dbReference>
<dbReference type="AlphaFoldDB" id="A0A5N8VXK3"/>
<protein>
    <submittedName>
        <fullName evidence="2">Uncharacterized protein</fullName>
    </submittedName>
</protein>
<feature type="transmembrane region" description="Helical" evidence="1">
    <location>
        <begin position="274"/>
        <end position="292"/>
    </location>
</feature>
<proteinExistence type="predicted"/>
<keyword evidence="3" id="KW-1185">Reference proteome</keyword>
<sequence>MSLANQHRMSVLHIDRDADLPLMYLYLPEQNMFRTMGYVRLRGVTVRDGMSRVGPDTDGERDAFLLEVLTALLVPSREARRIVRTATHIAGRDGPVAADDRSAAAGPGPFLHAPRGVPSPAAGRQEMGGTHLVGPGAVVGLVCGLLVGLLLAGWNGAAIGAFVGMSTFPHLFMGGWQAVHARSPRNYVEIHDTVALLLVAAGTVAGAVLGHALGSEGFARARGVFLGMALAAFALGLLATAFSMVPFRQRSMTWLGPLVVGGFAWGAHSLWSSPVALALGIVLGVPVAGALTRRVSGVG</sequence>
<name>A0A5N8VXK3_9ACTN</name>
<feature type="transmembrane region" description="Helical" evidence="1">
    <location>
        <begin position="193"/>
        <end position="213"/>
    </location>
</feature>
<comment type="caution">
    <text evidence="2">The sequence shown here is derived from an EMBL/GenBank/DDBJ whole genome shotgun (WGS) entry which is preliminary data.</text>
</comment>
<accession>A0A5N8VXK3</accession>
<dbReference type="RefSeq" id="WP_152779463.1">
    <property type="nucleotide sequence ID" value="NZ_BAABEQ010000015.1"/>
</dbReference>
<evidence type="ECO:0000313" key="3">
    <source>
        <dbReference type="Proteomes" id="UP000326979"/>
    </source>
</evidence>
<feature type="transmembrane region" description="Helical" evidence="1">
    <location>
        <begin position="252"/>
        <end position="268"/>
    </location>
</feature>
<keyword evidence="1" id="KW-0812">Transmembrane</keyword>
<keyword evidence="1" id="KW-0472">Membrane</keyword>
<dbReference type="Proteomes" id="UP000326979">
    <property type="component" value="Unassembled WGS sequence"/>
</dbReference>
<evidence type="ECO:0000256" key="1">
    <source>
        <dbReference type="SAM" id="Phobius"/>
    </source>
</evidence>
<dbReference type="OrthoDB" id="4175485at2"/>
<keyword evidence="1" id="KW-1133">Transmembrane helix</keyword>